<comment type="caution">
    <text evidence="2">The sequence shown here is derived from an EMBL/GenBank/DDBJ whole genome shotgun (WGS) entry which is preliminary data.</text>
</comment>
<evidence type="ECO:0000256" key="1">
    <source>
        <dbReference type="SAM" id="MobiDB-lite"/>
    </source>
</evidence>
<reference evidence="2" key="1">
    <citation type="submission" date="2019-12" db="EMBL/GenBank/DDBJ databases">
        <title>Genome sequencing and annotation of Brassica cretica.</title>
        <authorList>
            <person name="Studholme D.J."/>
            <person name="Sarris P.F."/>
        </authorList>
    </citation>
    <scope>NUCLEOTIDE SEQUENCE</scope>
    <source>
        <strain evidence="2">PFS-001/15</strain>
        <tissue evidence="2">Leaf</tissue>
    </source>
</reference>
<feature type="compositionally biased region" description="Polar residues" evidence="1">
    <location>
        <begin position="1"/>
        <end position="10"/>
    </location>
</feature>
<sequence length="61" mass="6898">MFYSLISSHSFSKKTPTRSPMTIGNSTPKRFFKRPYPPSSPAKCIIARRHSSVNRKGAAWV</sequence>
<proteinExistence type="predicted"/>
<protein>
    <submittedName>
        <fullName evidence="2">Uncharacterized protein</fullName>
    </submittedName>
</protein>
<organism evidence="2 3">
    <name type="scientific">Brassica cretica</name>
    <name type="common">Mustard</name>
    <dbReference type="NCBI Taxonomy" id="69181"/>
    <lineage>
        <taxon>Eukaryota</taxon>
        <taxon>Viridiplantae</taxon>
        <taxon>Streptophyta</taxon>
        <taxon>Embryophyta</taxon>
        <taxon>Tracheophyta</taxon>
        <taxon>Spermatophyta</taxon>
        <taxon>Magnoliopsida</taxon>
        <taxon>eudicotyledons</taxon>
        <taxon>Gunneridae</taxon>
        <taxon>Pentapetalae</taxon>
        <taxon>rosids</taxon>
        <taxon>malvids</taxon>
        <taxon>Brassicales</taxon>
        <taxon>Brassicaceae</taxon>
        <taxon>Brassiceae</taxon>
        <taxon>Brassica</taxon>
    </lineage>
</organism>
<gene>
    <name evidence="2" type="ORF">F2Q68_00010415</name>
</gene>
<feature type="compositionally biased region" description="Polar residues" evidence="1">
    <location>
        <begin position="17"/>
        <end position="28"/>
    </location>
</feature>
<feature type="region of interest" description="Disordered" evidence="1">
    <location>
        <begin position="1"/>
        <end position="38"/>
    </location>
</feature>
<dbReference type="Proteomes" id="UP000712281">
    <property type="component" value="Unassembled WGS sequence"/>
</dbReference>
<accession>A0A8S9KTE1</accession>
<evidence type="ECO:0000313" key="2">
    <source>
        <dbReference type="EMBL" id="KAF2598720.1"/>
    </source>
</evidence>
<evidence type="ECO:0000313" key="3">
    <source>
        <dbReference type="Proteomes" id="UP000712281"/>
    </source>
</evidence>
<dbReference type="AlphaFoldDB" id="A0A8S9KTE1"/>
<dbReference type="EMBL" id="QGKW02000717">
    <property type="protein sequence ID" value="KAF2598720.1"/>
    <property type="molecule type" value="Genomic_DNA"/>
</dbReference>
<name>A0A8S9KTE1_BRACR</name>